<proteinExistence type="predicted"/>
<evidence type="ECO:0000313" key="2">
    <source>
        <dbReference type="Proteomes" id="UP000026962"/>
    </source>
</evidence>
<dbReference type="AlphaFoldDB" id="A0A0E0JES7"/>
<dbReference type="EnsemblPlants" id="OPUNC01G04760.1">
    <property type="protein sequence ID" value="OPUNC01G04760.1"/>
    <property type="gene ID" value="OPUNC01G04760"/>
</dbReference>
<protein>
    <submittedName>
        <fullName evidence="1">Uncharacterized protein</fullName>
    </submittedName>
</protein>
<evidence type="ECO:0000313" key="1">
    <source>
        <dbReference type="EnsemblPlants" id="OPUNC01G04760.1"/>
    </source>
</evidence>
<keyword evidence="2" id="KW-1185">Reference proteome</keyword>
<accession>A0A0E0JES7</accession>
<organism evidence="1">
    <name type="scientific">Oryza punctata</name>
    <name type="common">Red rice</name>
    <dbReference type="NCBI Taxonomy" id="4537"/>
    <lineage>
        <taxon>Eukaryota</taxon>
        <taxon>Viridiplantae</taxon>
        <taxon>Streptophyta</taxon>
        <taxon>Embryophyta</taxon>
        <taxon>Tracheophyta</taxon>
        <taxon>Spermatophyta</taxon>
        <taxon>Magnoliopsida</taxon>
        <taxon>Liliopsida</taxon>
        <taxon>Poales</taxon>
        <taxon>Poaceae</taxon>
        <taxon>BOP clade</taxon>
        <taxon>Oryzoideae</taxon>
        <taxon>Oryzeae</taxon>
        <taxon>Oryzinae</taxon>
        <taxon>Oryza</taxon>
    </lineage>
</organism>
<dbReference type="Gramene" id="OPUNC01G04760.1">
    <property type="protein sequence ID" value="OPUNC01G04760.1"/>
    <property type="gene ID" value="OPUNC01G04760"/>
</dbReference>
<dbReference type="HOGENOM" id="CLU_1550034_0_0_1"/>
<dbReference type="Proteomes" id="UP000026962">
    <property type="component" value="Chromosome 1"/>
</dbReference>
<reference evidence="1" key="1">
    <citation type="submission" date="2015-04" db="UniProtKB">
        <authorList>
            <consortium name="EnsemblPlants"/>
        </authorList>
    </citation>
    <scope>IDENTIFICATION</scope>
</reference>
<reference evidence="1" key="2">
    <citation type="submission" date="2018-05" db="EMBL/GenBank/DDBJ databases">
        <title>OpunRS2 (Oryza punctata Reference Sequence Version 2).</title>
        <authorList>
            <person name="Zhang J."/>
            <person name="Kudrna D."/>
            <person name="Lee S."/>
            <person name="Talag J."/>
            <person name="Welchert J."/>
            <person name="Wing R.A."/>
        </authorList>
    </citation>
    <scope>NUCLEOTIDE SEQUENCE [LARGE SCALE GENOMIC DNA]</scope>
</reference>
<sequence>MIICKILPLCIFRVPETSSTTGPGGTARLQITSLFQSPPCLYAKVFYSHSHLLCSVPLIHQCGHCYLHSIPCHLSLFLFTSPLCHSFHSNLHPNFQVIHHQFFIQELLCKVWPCDHGHTRTDALYCRVPPTVCHEPSNGLVPQDHHLWCPASYDHPSVYDTFLESICKPFLDF</sequence>
<name>A0A0E0JES7_ORYPU</name>